<keyword evidence="1" id="KW-1133">Transmembrane helix</keyword>
<evidence type="ECO:0000313" key="2">
    <source>
        <dbReference type="EnsemblMetazoa" id="GPAI017111-PA"/>
    </source>
</evidence>
<reference evidence="2" key="2">
    <citation type="submission" date="2020-05" db="UniProtKB">
        <authorList>
            <consortium name="EnsemblMetazoa"/>
        </authorList>
    </citation>
    <scope>IDENTIFICATION</scope>
    <source>
        <strain evidence="2">IAEA</strain>
    </source>
</reference>
<organism evidence="2 3">
    <name type="scientific">Glossina pallidipes</name>
    <name type="common">Tsetse fly</name>
    <dbReference type="NCBI Taxonomy" id="7398"/>
    <lineage>
        <taxon>Eukaryota</taxon>
        <taxon>Metazoa</taxon>
        <taxon>Ecdysozoa</taxon>
        <taxon>Arthropoda</taxon>
        <taxon>Hexapoda</taxon>
        <taxon>Insecta</taxon>
        <taxon>Pterygota</taxon>
        <taxon>Neoptera</taxon>
        <taxon>Endopterygota</taxon>
        <taxon>Diptera</taxon>
        <taxon>Brachycera</taxon>
        <taxon>Muscomorpha</taxon>
        <taxon>Hippoboscoidea</taxon>
        <taxon>Glossinidae</taxon>
        <taxon>Glossina</taxon>
    </lineage>
</organism>
<feature type="transmembrane region" description="Helical" evidence="1">
    <location>
        <begin position="279"/>
        <end position="299"/>
    </location>
</feature>
<evidence type="ECO:0000313" key="3">
    <source>
        <dbReference type="Proteomes" id="UP000092445"/>
    </source>
</evidence>
<reference evidence="3" key="1">
    <citation type="submission" date="2014-03" db="EMBL/GenBank/DDBJ databases">
        <authorList>
            <person name="Aksoy S."/>
            <person name="Warren W."/>
            <person name="Wilson R.K."/>
        </authorList>
    </citation>
    <scope>NUCLEOTIDE SEQUENCE [LARGE SCALE GENOMIC DNA]</scope>
    <source>
        <strain evidence="3">IAEA</strain>
    </source>
</reference>
<sequence>MHNAGDIDRRDAQKYNHLVLRLLICFIIQFNNVATNYMFCEAVSALSLGWGSSSAQGRKANTRKFIFAGTWFCLFFYLLNTPVTFGEFHGNAEPVVCAEQGAVVVLWRRACCLCRAGCCYFIDIFGFPTFACRVVGCWSLVRLSVLVPLAFRGYEAGPLAREVRAVSTLATLGTHLVDKPLAGDGFNYLLFHLYLFEGRLRYVVVGCCLCELRRYCYHIRTRLLEWPIGGESFGGVDAPQRLRIQLNQVPARAPLVRPFRPLGWGSSAAQGRKANTRKFIFAGTWFCLFFYLLNTSVTFGEFHFSSKIKIVIAEMITFNNCTHTAFCFVKEMTIHNYNKFTLCTNIYDQLVYKFIRDKNSNK</sequence>
<keyword evidence="1" id="KW-0472">Membrane</keyword>
<evidence type="ECO:0000256" key="1">
    <source>
        <dbReference type="SAM" id="Phobius"/>
    </source>
</evidence>
<dbReference type="AlphaFoldDB" id="A0A1A9ZJV3"/>
<name>A0A1A9ZJV3_GLOPL</name>
<protein>
    <submittedName>
        <fullName evidence="2">Uncharacterized protein</fullName>
    </submittedName>
</protein>
<accession>A0A1A9ZJV3</accession>
<dbReference type="VEuPathDB" id="VectorBase:GPAI017111"/>
<dbReference type="EnsemblMetazoa" id="GPAI017111-RA">
    <property type="protein sequence ID" value="GPAI017111-PA"/>
    <property type="gene ID" value="GPAI017111"/>
</dbReference>
<keyword evidence="3" id="KW-1185">Reference proteome</keyword>
<keyword evidence="1" id="KW-0812">Transmembrane</keyword>
<dbReference type="Proteomes" id="UP000092445">
    <property type="component" value="Unassembled WGS sequence"/>
</dbReference>
<proteinExistence type="predicted"/>